<dbReference type="AlphaFoldDB" id="A0A1P8WGW2"/>
<accession>A0A1P8WGW2</accession>
<gene>
    <name evidence="1" type="ORF">Fuma_02905</name>
</gene>
<name>A0A1P8WGW2_9PLAN</name>
<dbReference type="RefSeq" id="WP_077024771.1">
    <property type="nucleotide sequence ID" value="NZ_CP017641.1"/>
</dbReference>
<reference evidence="1 2" key="1">
    <citation type="journal article" date="2016" name="Front. Microbiol.">
        <title>Fuerstia marisgermanicae gen. nov., sp. nov., an Unusual Member of the Phylum Planctomycetes from the German Wadden Sea.</title>
        <authorList>
            <person name="Kohn T."/>
            <person name="Heuer A."/>
            <person name="Jogler M."/>
            <person name="Vollmers J."/>
            <person name="Boedeker C."/>
            <person name="Bunk B."/>
            <person name="Rast P."/>
            <person name="Borchert D."/>
            <person name="Glockner I."/>
            <person name="Freese H.M."/>
            <person name="Klenk H.P."/>
            <person name="Overmann J."/>
            <person name="Kaster A.K."/>
            <person name="Rohde M."/>
            <person name="Wiegand S."/>
            <person name="Jogler C."/>
        </authorList>
    </citation>
    <scope>NUCLEOTIDE SEQUENCE [LARGE SCALE GENOMIC DNA]</scope>
    <source>
        <strain evidence="1 2">NH11</strain>
    </source>
</reference>
<organism evidence="1 2">
    <name type="scientific">Fuerstiella marisgermanici</name>
    <dbReference type="NCBI Taxonomy" id="1891926"/>
    <lineage>
        <taxon>Bacteria</taxon>
        <taxon>Pseudomonadati</taxon>
        <taxon>Planctomycetota</taxon>
        <taxon>Planctomycetia</taxon>
        <taxon>Planctomycetales</taxon>
        <taxon>Planctomycetaceae</taxon>
        <taxon>Fuerstiella</taxon>
    </lineage>
</organism>
<dbReference type="EMBL" id="CP017641">
    <property type="protein sequence ID" value="APZ93288.1"/>
    <property type="molecule type" value="Genomic_DNA"/>
</dbReference>
<protein>
    <submittedName>
        <fullName evidence="1">Uncharacterized protein</fullName>
    </submittedName>
</protein>
<dbReference type="Proteomes" id="UP000187735">
    <property type="component" value="Chromosome"/>
</dbReference>
<dbReference type="STRING" id="1891926.Fuma_02905"/>
<sequence length="92" mass="10168">MPSSEGKPLADVVCEDINNQIDQHGTDAVHLADPSLFQHGSEIHSSQSAAWRVDVAMGLQFNHVIHVEEKSLNNDRKHELIRQAKGVYLADA</sequence>
<evidence type="ECO:0000313" key="2">
    <source>
        <dbReference type="Proteomes" id="UP000187735"/>
    </source>
</evidence>
<dbReference type="KEGG" id="fmr:Fuma_02905"/>
<keyword evidence="2" id="KW-1185">Reference proteome</keyword>
<evidence type="ECO:0000313" key="1">
    <source>
        <dbReference type="EMBL" id="APZ93288.1"/>
    </source>
</evidence>
<proteinExistence type="predicted"/>